<dbReference type="Gene3D" id="1.10.443.10">
    <property type="entry name" value="Intergrase catalytic core"/>
    <property type="match status" value="1"/>
</dbReference>
<dbReference type="InterPro" id="IPR002104">
    <property type="entry name" value="Integrase_catalytic"/>
</dbReference>
<organism evidence="4 5">
    <name type="scientific">Polyangium jinanense</name>
    <dbReference type="NCBI Taxonomy" id="2829994"/>
    <lineage>
        <taxon>Bacteria</taxon>
        <taxon>Pseudomonadati</taxon>
        <taxon>Myxococcota</taxon>
        <taxon>Polyangia</taxon>
        <taxon>Polyangiales</taxon>
        <taxon>Polyangiaceae</taxon>
        <taxon>Polyangium</taxon>
    </lineage>
</organism>
<feature type="region of interest" description="Disordered" evidence="2">
    <location>
        <begin position="530"/>
        <end position="582"/>
    </location>
</feature>
<keyword evidence="1" id="KW-0233">DNA recombination</keyword>
<keyword evidence="5" id="KW-1185">Reference proteome</keyword>
<evidence type="ECO:0000313" key="4">
    <source>
        <dbReference type="EMBL" id="MDC3986197.1"/>
    </source>
</evidence>
<evidence type="ECO:0000259" key="3">
    <source>
        <dbReference type="PROSITE" id="PS51898"/>
    </source>
</evidence>
<comment type="caution">
    <text evidence="4">The sequence shown here is derived from an EMBL/GenBank/DDBJ whole genome shotgun (WGS) entry which is preliminary data.</text>
</comment>
<accession>A0A9X4AXF1</accession>
<dbReference type="InterPro" id="IPR011010">
    <property type="entry name" value="DNA_brk_join_enz"/>
</dbReference>
<dbReference type="SUPFAM" id="SSF56349">
    <property type="entry name" value="DNA breaking-rejoining enzymes"/>
    <property type="match status" value="1"/>
</dbReference>
<evidence type="ECO:0000313" key="5">
    <source>
        <dbReference type="Proteomes" id="UP001151081"/>
    </source>
</evidence>
<protein>
    <submittedName>
        <fullName evidence="4">Site-specific integrase</fullName>
    </submittedName>
</protein>
<feature type="domain" description="Tyr recombinase" evidence="3">
    <location>
        <begin position="290"/>
        <end position="483"/>
    </location>
</feature>
<dbReference type="GO" id="GO:0006310">
    <property type="term" value="P:DNA recombination"/>
    <property type="evidence" value="ECO:0007669"/>
    <property type="project" value="UniProtKB-KW"/>
</dbReference>
<dbReference type="GO" id="GO:0015074">
    <property type="term" value="P:DNA integration"/>
    <property type="evidence" value="ECO:0007669"/>
    <property type="project" value="InterPro"/>
</dbReference>
<dbReference type="PROSITE" id="PS51898">
    <property type="entry name" value="TYR_RECOMBINASE"/>
    <property type="match status" value="1"/>
</dbReference>
<name>A0A9X4AXF1_9BACT</name>
<dbReference type="InterPro" id="IPR013762">
    <property type="entry name" value="Integrase-like_cat_sf"/>
</dbReference>
<dbReference type="GO" id="GO:0003677">
    <property type="term" value="F:DNA binding"/>
    <property type="evidence" value="ECO:0007669"/>
    <property type="project" value="InterPro"/>
</dbReference>
<gene>
    <name evidence="4" type="ORF">KEG57_37310</name>
</gene>
<evidence type="ECO:0000256" key="2">
    <source>
        <dbReference type="SAM" id="MobiDB-lite"/>
    </source>
</evidence>
<dbReference type="AlphaFoldDB" id="A0A9X4AXF1"/>
<proteinExistence type="predicted"/>
<feature type="compositionally biased region" description="Basic and acidic residues" evidence="2">
    <location>
        <begin position="537"/>
        <end position="549"/>
    </location>
</feature>
<dbReference type="Proteomes" id="UP001151081">
    <property type="component" value="Unassembled WGS sequence"/>
</dbReference>
<evidence type="ECO:0000256" key="1">
    <source>
        <dbReference type="ARBA" id="ARBA00023172"/>
    </source>
</evidence>
<sequence length="615" mass="66431">MTSTTTNDGTTSRGGRPITGEACFRANGYEIRITLAGKRTTIRLAGLGRVETPEATARAGRYREVIATLAREGRALPLAALESLARSLAALPETRLDAAREALAILLGAGRPAGELAAVLSGIVAAPTDDAARAAIALARLAAEGRAILPEGERSALDWIPPGLTHERAALLAPSPGTLPGSFGHLAELFLSGRLAAVFPGRVHKKTSYAADRSGLRHVLPALGRIPCRALTLDHGEAALSGIPDRLGPGYVRSIASSVRHLLSLAVYPLRWTETLPLPAKWVPRAKVNLERQILMPAEEHTLLACTAIPLCLRVFVAWQARQGTRLIDAERLTLSSLTFQGDRATVRLAKTKDNDPRSWALDPADTMMIRAWIEWRRKRGENLTPTTPLFPGPRCAVIQRSGLAQWLRSALWDAGIRRAALFTRSAESWPHEEHDLRALFCTYSLAKGRALSWITDRTGHSLQSLETYRRHERRWSEMELGDLAPSVQAIPELAALAGLDPLPPPPLPGQPGDLDVRPITAERSPGKVLARVSAQGRDRRGANGERKGAAFPVKSGHPAPSVMAESVSSSGRKSPEVQASIHIRSSCIRPFRSASTRRRVGWNGRTGGTAYTTS</sequence>
<reference evidence="4 5" key="1">
    <citation type="submission" date="2021-04" db="EMBL/GenBank/DDBJ databases">
        <title>Genome analysis of Polyangium sp.</title>
        <authorList>
            <person name="Li Y."/>
            <person name="Wang J."/>
        </authorList>
    </citation>
    <scope>NUCLEOTIDE SEQUENCE [LARGE SCALE GENOMIC DNA]</scope>
    <source>
        <strain evidence="4 5">SDU14</strain>
    </source>
</reference>
<dbReference type="EMBL" id="JAGTJJ010000036">
    <property type="protein sequence ID" value="MDC3986197.1"/>
    <property type="molecule type" value="Genomic_DNA"/>
</dbReference>